<name>A0A7X0NUS8_9ACTN</name>
<evidence type="ECO:0000256" key="6">
    <source>
        <dbReference type="SAM" id="MobiDB-lite"/>
    </source>
</evidence>
<feature type="transmembrane region" description="Helical" evidence="7">
    <location>
        <begin position="309"/>
        <end position="332"/>
    </location>
</feature>
<feature type="transmembrane region" description="Helical" evidence="7">
    <location>
        <begin position="425"/>
        <end position="443"/>
    </location>
</feature>
<dbReference type="Proteomes" id="UP000565579">
    <property type="component" value="Unassembled WGS sequence"/>
</dbReference>
<protein>
    <submittedName>
        <fullName evidence="9">RND superfamily putative drug exporter</fullName>
    </submittedName>
</protein>
<comment type="subcellular location">
    <subcellularLocation>
        <location evidence="1">Cell membrane</location>
        <topology evidence="1">Multi-pass membrane protein</topology>
    </subcellularLocation>
</comment>
<evidence type="ECO:0000256" key="4">
    <source>
        <dbReference type="ARBA" id="ARBA00022989"/>
    </source>
</evidence>
<evidence type="ECO:0000256" key="1">
    <source>
        <dbReference type="ARBA" id="ARBA00004651"/>
    </source>
</evidence>
<feature type="transmembrane region" description="Helical" evidence="7">
    <location>
        <begin position="221"/>
        <end position="247"/>
    </location>
</feature>
<dbReference type="SUPFAM" id="SSF82866">
    <property type="entry name" value="Multidrug efflux transporter AcrB transmembrane domain"/>
    <property type="match status" value="2"/>
</dbReference>
<feature type="transmembrane region" description="Helical" evidence="7">
    <location>
        <begin position="41"/>
        <end position="62"/>
    </location>
</feature>
<feature type="region of interest" description="Disordered" evidence="6">
    <location>
        <begin position="383"/>
        <end position="406"/>
    </location>
</feature>
<keyword evidence="4 7" id="KW-1133">Transmembrane helix</keyword>
<sequence length="751" mass="77829">MPVDLRGRRLRRGAVLPPSGIGGRRDGLAGGSGVLDRLGRAAAGTGGLFVIAVWLLLAAGAVMSLPGLTHRLAPPSLEVPGSPSAAAAALVARGFPELGGEQMMLAFGSATLNADEPRYEQAIAATVNRLAARPDVGAMLPLPETDGRHPRHAYVLVGVHGDEPARQRNLPAQLASARQAAREASAGAVTVTILGVSRAFAQLAHADLADLRSMEAMTVPVAAVLLVLGLGAVGAAAVPLAVGGVAILTGVGALASAAAFVPVDSTMLTYTVTMSLGLGLDYTLLILLRYRQARRAGLPPRVAAGRAAATAGGTVTWCGAAIVVTSCALLVVEVPWAHSLALAGMLAALVTLAAALTLGPALLSRMDRHLEWATLPWRRPGRDTPRPAWPRAARGGRRPARASRGAGQPAWVRAAGHMMERPGRYAVAATAVLVLAAVPVLHLRMGLHYDRPALAGTDLGAGLAELERDAVAGLTTVALPHPGRPVPVDTFAFQQALRADPRVSMATVMDNGRDLTVMLIADRCPPDGAAAAAFQRDLHALGARLLPAGQPLLAVGPAARLGDLAAGAAGGLWRVLGVVLLASFVLLLLTFRSLLIPVKAVAMNLLCVCAAFGLLTVAFQDLGGDGADINALLPLIVFTIVFGLSLDYEVFLVHRIAEHYRRTGDNTAAVLHGLRHTARPITLAAAIMAVTFGGLMLTRRLDFQQGGFAVAAAIILDATIIRMVLVPCLMRLLGHRNWWLPGFGSGRGSVP</sequence>
<evidence type="ECO:0000256" key="2">
    <source>
        <dbReference type="ARBA" id="ARBA00022475"/>
    </source>
</evidence>
<keyword evidence="2" id="KW-1003">Cell membrane</keyword>
<evidence type="ECO:0000256" key="3">
    <source>
        <dbReference type="ARBA" id="ARBA00022692"/>
    </source>
</evidence>
<reference evidence="9 10" key="1">
    <citation type="submission" date="2020-08" db="EMBL/GenBank/DDBJ databases">
        <title>Sequencing the genomes of 1000 actinobacteria strains.</title>
        <authorList>
            <person name="Klenk H.-P."/>
        </authorList>
    </citation>
    <scope>NUCLEOTIDE SEQUENCE [LARGE SCALE GENOMIC DNA]</scope>
    <source>
        <strain evidence="9 10">DSM 43768</strain>
    </source>
</reference>
<feature type="transmembrane region" description="Helical" evidence="7">
    <location>
        <begin position="338"/>
        <end position="363"/>
    </location>
</feature>
<dbReference type="RefSeq" id="WP_185104367.1">
    <property type="nucleotide sequence ID" value="NZ_JACHMI010000001.1"/>
</dbReference>
<dbReference type="InterPro" id="IPR050545">
    <property type="entry name" value="Mycobact_MmpL"/>
</dbReference>
<dbReference type="Pfam" id="PF03176">
    <property type="entry name" value="MMPL"/>
    <property type="match status" value="2"/>
</dbReference>
<dbReference type="InterPro" id="IPR004869">
    <property type="entry name" value="MMPL_dom"/>
</dbReference>
<feature type="domain" description="Membrane transport protein MMPL" evidence="8">
    <location>
        <begin position="80"/>
        <end position="399"/>
    </location>
</feature>
<feature type="domain" description="Membrane transport protein MMPL" evidence="8">
    <location>
        <begin position="500"/>
        <end position="739"/>
    </location>
</feature>
<feature type="transmembrane region" description="Helical" evidence="7">
    <location>
        <begin position="707"/>
        <end position="730"/>
    </location>
</feature>
<evidence type="ECO:0000313" key="9">
    <source>
        <dbReference type="EMBL" id="MBB6550028.1"/>
    </source>
</evidence>
<keyword evidence="10" id="KW-1185">Reference proteome</keyword>
<dbReference type="PANTHER" id="PTHR33406:SF13">
    <property type="entry name" value="MEMBRANE PROTEIN YDFJ"/>
    <property type="match status" value="1"/>
</dbReference>
<feature type="transmembrane region" description="Helical" evidence="7">
    <location>
        <begin position="631"/>
        <end position="653"/>
    </location>
</feature>
<evidence type="ECO:0000259" key="8">
    <source>
        <dbReference type="Pfam" id="PF03176"/>
    </source>
</evidence>
<organism evidence="9 10">
    <name type="scientific">Nonomuraea rubra</name>
    <dbReference type="NCBI Taxonomy" id="46180"/>
    <lineage>
        <taxon>Bacteria</taxon>
        <taxon>Bacillati</taxon>
        <taxon>Actinomycetota</taxon>
        <taxon>Actinomycetes</taxon>
        <taxon>Streptosporangiales</taxon>
        <taxon>Streptosporangiaceae</taxon>
        <taxon>Nonomuraea</taxon>
    </lineage>
</organism>
<feature type="transmembrane region" description="Helical" evidence="7">
    <location>
        <begin position="681"/>
        <end position="701"/>
    </location>
</feature>
<evidence type="ECO:0000256" key="5">
    <source>
        <dbReference type="ARBA" id="ARBA00023136"/>
    </source>
</evidence>
<keyword evidence="5 7" id="KW-0472">Membrane</keyword>
<keyword evidence="3 7" id="KW-0812">Transmembrane</keyword>
<feature type="transmembrane region" description="Helical" evidence="7">
    <location>
        <begin position="571"/>
        <end position="589"/>
    </location>
</feature>
<dbReference type="GO" id="GO:0005886">
    <property type="term" value="C:plasma membrane"/>
    <property type="evidence" value="ECO:0007669"/>
    <property type="project" value="UniProtKB-SubCell"/>
</dbReference>
<dbReference type="AlphaFoldDB" id="A0A7X0NUS8"/>
<dbReference type="EMBL" id="JACHMI010000001">
    <property type="protein sequence ID" value="MBB6550028.1"/>
    <property type="molecule type" value="Genomic_DNA"/>
</dbReference>
<feature type="transmembrane region" description="Helical" evidence="7">
    <location>
        <begin position="267"/>
        <end position="288"/>
    </location>
</feature>
<gene>
    <name evidence="9" type="ORF">HD593_004823</name>
</gene>
<evidence type="ECO:0000313" key="10">
    <source>
        <dbReference type="Proteomes" id="UP000565579"/>
    </source>
</evidence>
<dbReference type="PANTHER" id="PTHR33406">
    <property type="entry name" value="MEMBRANE PROTEIN MJ1562-RELATED"/>
    <property type="match status" value="1"/>
</dbReference>
<accession>A0A7X0NUS8</accession>
<dbReference type="Gene3D" id="1.20.1640.10">
    <property type="entry name" value="Multidrug efflux transporter AcrB transmembrane domain"/>
    <property type="match status" value="2"/>
</dbReference>
<comment type="caution">
    <text evidence="9">The sequence shown here is derived from an EMBL/GenBank/DDBJ whole genome shotgun (WGS) entry which is preliminary data.</text>
</comment>
<feature type="transmembrane region" description="Helical" evidence="7">
    <location>
        <begin position="601"/>
        <end position="619"/>
    </location>
</feature>
<proteinExistence type="predicted"/>
<evidence type="ECO:0000256" key="7">
    <source>
        <dbReference type="SAM" id="Phobius"/>
    </source>
</evidence>